<dbReference type="AlphaFoldDB" id="A0A4Z0LW79"/>
<dbReference type="NCBIfam" id="NF001947">
    <property type="entry name" value="PRK00725.1"/>
    <property type="match status" value="1"/>
</dbReference>
<dbReference type="RefSeq" id="WP_135446016.1">
    <property type="nucleotide sequence ID" value="NZ_SRLE01000013.1"/>
</dbReference>
<dbReference type="SUPFAM" id="SSF51161">
    <property type="entry name" value="Trimeric LpxA-like enzymes"/>
    <property type="match status" value="1"/>
</dbReference>
<comment type="pathway">
    <text evidence="9">Glycan biosynthesis; glycogen biosynthesis.</text>
</comment>
<dbReference type="HAMAP" id="MF_00624">
    <property type="entry name" value="GlgC"/>
    <property type="match status" value="1"/>
</dbReference>
<dbReference type="SUPFAM" id="SSF53448">
    <property type="entry name" value="Nucleotide-diphospho-sugar transferases"/>
    <property type="match status" value="1"/>
</dbReference>
<evidence type="ECO:0000256" key="4">
    <source>
        <dbReference type="ARBA" id="ARBA00022695"/>
    </source>
</evidence>
<dbReference type="InterPro" id="IPR005836">
    <property type="entry name" value="ADP_Glu_pyroP_CS"/>
</dbReference>
<evidence type="ECO:0000256" key="7">
    <source>
        <dbReference type="ARBA" id="ARBA00023056"/>
    </source>
</evidence>
<dbReference type="EC" id="2.7.7.27" evidence="9"/>
<dbReference type="CDD" id="cd04651">
    <property type="entry name" value="LbH_G1P_AT_C"/>
    <property type="match status" value="1"/>
</dbReference>
<protein>
    <recommendedName>
        <fullName evidence="9">Glucose-1-phosphate adenylyltransferase</fullName>
        <ecNumber evidence="9">2.7.7.27</ecNumber>
    </recommendedName>
    <alternativeName>
        <fullName evidence="9">ADP-glucose pyrophosphorylase</fullName>
        <shortName evidence="9">ADPGlc PPase</shortName>
    </alternativeName>
    <alternativeName>
        <fullName evidence="9">ADP-glucose synthase</fullName>
    </alternativeName>
</protein>
<evidence type="ECO:0000256" key="8">
    <source>
        <dbReference type="ARBA" id="ARBA00023277"/>
    </source>
</evidence>
<organism evidence="12 13">
    <name type="scientific">Mangrovimicrobium sediminis</name>
    <dbReference type="NCBI Taxonomy" id="2562682"/>
    <lineage>
        <taxon>Bacteria</taxon>
        <taxon>Pseudomonadati</taxon>
        <taxon>Pseudomonadota</taxon>
        <taxon>Gammaproteobacteria</taxon>
        <taxon>Cellvibrionales</taxon>
        <taxon>Halieaceae</taxon>
        <taxon>Mangrovimicrobium</taxon>
    </lineage>
</organism>
<evidence type="ECO:0000313" key="13">
    <source>
        <dbReference type="Proteomes" id="UP000298050"/>
    </source>
</evidence>
<comment type="function">
    <text evidence="9">Involved in the biosynthesis of ADP-glucose, a building block required for the elongation reactions to produce glycogen. Catalyzes the reaction between ATP and alpha-D-glucose 1-phosphate (G1P) to produce pyrophosphate and ADP-Glc.</text>
</comment>
<evidence type="ECO:0000256" key="1">
    <source>
        <dbReference type="ARBA" id="ARBA00010443"/>
    </source>
</evidence>
<feature type="domain" description="Nucleotidyl transferase" evidence="10">
    <location>
        <begin position="19"/>
        <end position="281"/>
    </location>
</feature>
<dbReference type="Pfam" id="PF24894">
    <property type="entry name" value="Hexapep_GlmU"/>
    <property type="match status" value="1"/>
</dbReference>
<gene>
    <name evidence="9 12" type="primary">glgC</name>
    <name evidence="12" type="ORF">E4634_17760</name>
</gene>
<dbReference type="UniPathway" id="UPA00164"/>
<evidence type="ECO:0000259" key="10">
    <source>
        <dbReference type="Pfam" id="PF00483"/>
    </source>
</evidence>
<feature type="binding site" evidence="9">
    <location>
        <position position="208"/>
    </location>
    <ligand>
        <name>alpha-D-glucose 1-phosphate</name>
        <dbReference type="ChEBI" id="CHEBI:58601"/>
    </ligand>
</feature>
<dbReference type="InterPro" id="IPR011831">
    <property type="entry name" value="ADP-Glc_PPase"/>
</dbReference>
<evidence type="ECO:0000256" key="3">
    <source>
        <dbReference type="ARBA" id="ARBA00022679"/>
    </source>
</evidence>
<evidence type="ECO:0000259" key="11">
    <source>
        <dbReference type="Pfam" id="PF24894"/>
    </source>
</evidence>
<keyword evidence="6 9" id="KW-0067">ATP-binding</keyword>
<dbReference type="Pfam" id="PF00483">
    <property type="entry name" value="NTP_transferase"/>
    <property type="match status" value="1"/>
</dbReference>
<keyword evidence="5 9" id="KW-0547">Nucleotide-binding</keyword>
<evidence type="ECO:0000256" key="9">
    <source>
        <dbReference type="HAMAP-Rule" id="MF_00624"/>
    </source>
</evidence>
<evidence type="ECO:0000256" key="2">
    <source>
        <dbReference type="ARBA" id="ARBA00022600"/>
    </source>
</evidence>
<comment type="subunit">
    <text evidence="9">Homotetramer.</text>
</comment>
<dbReference type="PROSITE" id="PS00809">
    <property type="entry name" value="ADP_GLC_PYROPHOSPH_2"/>
    <property type="match status" value="1"/>
</dbReference>
<keyword evidence="8 9" id="KW-0119">Carbohydrate metabolism</keyword>
<keyword evidence="7 9" id="KW-0320">Glycogen biosynthesis</keyword>
<dbReference type="PANTHER" id="PTHR43523">
    <property type="entry name" value="GLUCOSE-1-PHOSPHATE ADENYLYLTRANSFERASE-RELATED"/>
    <property type="match status" value="1"/>
</dbReference>
<feature type="site" description="Could play a key role in the communication between the regulatory and the substrate sites" evidence="9">
    <location>
        <position position="109"/>
    </location>
</feature>
<comment type="caution">
    <text evidence="12">The sequence shown here is derived from an EMBL/GenBank/DDBJ whole genome shotgun (WGS) entry which is preliminary data.</text>
</comment>
<reference evidence="12 13" key="1">
    <citation type="submission" date="2019-04" db="EMBL/GenBank/DDBJ databases">
        <title>Taxonomy of novel Haliea sp. from mangrove soil of West Coast of India.</title>
        <authorList>
            <person name="Verma A."/>
            <person name="Kumar P."/>
            <person name="Krishnamurthi S."/>
        </authorList>
    </citation>
    <scope>NUCLEOTIDE SEQUENCE [LARGE SCALE GENOMIC DNA]</scope>
    <source>
        <strain evidence="12 13">SAOS-164</strain>
    </source>
</reference>
<keyword evidence="4 9" id="KW-0548">Nucleotidyltransferase</keyword>
<keyword evidence="13" id="KW-1185">Reference proteome</keyword>
<dbReference type="Gene3D" id="3.90.550.10">
    <property type="entry name" value="Spore Coat Polysaccharide Biosynthesis Protein SpsA, Chain A"/>
    <property type="match status" value="1"/>
</dbReference>
<dbReference type="GO" id="GO:0005524">
    <property type="term" value="F:ATP binding"/>
    <property type="evidence" value="ECO:0007669"/>
    <property type="project" value="UniProtKB-KW"/>
</dbReference>
<feature type="domain" description="Glucose-1-phosphate adenylyltransferase/Bifunctional protein GlmU-like C-terminal hexapeptide" evidence="11">
    <location>
        <begin position="306"/>
        <end position="409"/>
    </location>
</feature>
<feature type="binding site" evidence="9">
    <location>
        <position position="175"/>
    </location>
    <ligand>
        <name>alpha-D-glucose 1-phosphate</name>
        <dbReference type="ChEBI" id="CHEBI:58601"/>
    </ligand>
</feature>
<dbReference type="GO" id="GO:0008878">
    <property type="term" value="F:glucose-1-phosphate adenylyltransferase activity"/>
    <property type="evidence" value="ECO:0007669"/>
    <property type="project" value="UniProtKB-UniRule"/>
</dbReference>
<name>A0A4Z0LW79_9GAMM</name>
<dbReference type="InterPro" id="IPR011004">
    <property type="entry name" value="Trimer_LpxA-like_sf"/>
</dbReference>
<dbReference type="GO" id="GO:0005978">
    <property type="term" value="P:glycogen biosynthetic process"/>
    <property type="evidence" value="ECO:0007669"/>
    <property type="project" value="UniProtKB-UniRule"/>
</dbReference>
<dbReference type="InterPro" id="IPR023049">
    <property type="entry name" value="GlgC_bac"/>
</dbReference>
<dbReference type="NCBIfam" id="NF002023">
    <property type="entry name" value="PRK00844.1"/>
    <property type="match status" value="1"/>
</dbReference>
<evidence type="ECO:0000256" key="6">
    <source>
        <dbReference type="ARBA" id="ARBA00022840"/>
    </source>
</evidence>
<accession>A0A4Z0LW79</accession>
<comment type="catalytic activity">
    <reaction evidence="9">
        <text>alpha-D-glucose 1-phosphate + ATP + H(+) = ADP-alpha-D-glucose + diphosphate</text>
        <dbReference type="Rhea" id="RHEA:12120"/>
        <dbReference type="ChEBI" id="CHEBI:15378"/>
        <dbReference type="ChEBI" id="CHEBI:30616"/>
        <dbReference type="ChEBI" id="CHEBI:33019"/>
        <dbReference type="ChEBI" id="CHEBI:57498"/>
        <dbReference type="ChEBI" id="CHEBI:58601"/>
        <dbReference type="EC" id="2.7.7.27"/>
    </reaction>
</comment>
<feature type="site" description="Could play a key role in the communication between the regulatory and the substrate sites" evidence="9">
    <location>
        <position position="71"/>
    </location>
</feature>
<dbReference type="NCBIfam" id="TIGR02091">
    <property type="entry name" value="glgC"/>
    <property type="match status" value="1"/>
</dbReference>
<sequence length="422" mass="46919">MSESESPRYVSRITRDTLALVLAGGRGSRLKQLTMWRAKPAVPFGGKFRIIDFPLSNCVNSGIRRVGILTQYKSHSLNQHVQRGWGFMRGELGEFVELLPAQQRLETSWYEGTADAIYQNIDIIRMHNPEYVLILAGDHVYKMDYGTMLAAHVDSGADITVGCIEVPLEQASAFGVMAMNEENQITDFAEKPAQPAHMPGDPDHALASMGIYVFDTSVLIEELIRDANTPGSSRDFGKDIIPANIGRRQVIAFPFRTGSQDGPAYWRDVGTVDAFWSANLELIGVSPELNLYDRDWPIWTYQEQLPPAKFVFDDDGRRGMAVDSMLAGGCIVSGSTVKHSLLFSGVHVHSYAEVEDSVVFPDVDIGRHCIIRRAVIDKGCRIPPDTRIGVDPEEDARRFHVSENGVVLVTPEMLGQRLHYAL</sequence>
<keyword evidence="2 9" id="KW-0321">Glycogen metabolism</keyword>
<dbReference type="Proteomes" id="UP000298050">
    <property type="component" value="Unassembled WGS sequence"/>
</dbReference>
<comment type="similarity">
    <text evidence="1 9">Belongs to the bacterial/plant glucose-1-phosphate adenylyltransferase family.</text>
</comment>
<feature type="binding site" evidence="9">
    <location>
        <begin position="190"/>
        <end position="191"/>
    </location>
    <ligand>
        <name>alpha-D-glucose 1-phosphate</name>
        <dbReference type="ChEBI" id="CHEBI:58601"/>
    </ligand>
</feature>
<dbReference type="EMBL" id="SRLE01000013">
    <property type="protein sequence ID" value="TGD71500.1"/>
    <property type="molecule type" value="Genomic_DNA"/>
</dbReference>
<dbReference type="PROSITE" id="PS00808">
    <property type="entry name" value="ADP_GLC_PYROPHOSPH_1"/>
    <property type="match status" value="1"/>
</dbReference>
<dbReference type="PROSITE" id="PS00810">
    <property type="entry name" value="ADP_GLC_PYROPHOSPH_3"/>
    <property type="match status" value="1"/>
</dbReference>
<dbReference type="InterPro" id="IPR056818">
    <property type="entry name" value="GlmU/GlgC-like_hexapep"/>
</dbReference>
<dbReference type="PANTHER" id="PTHR43523:SF2">
    <property type="entry name" value="GLUCOSE-1-PHOSPHATE ADENYLYLTRANSFERASE"/>
    <property type="match status" value="1"/>
</dbReference>
<dbReference type="Gene3D" id="2.160.10.10">
    <property type="entry name" value="Hexapeptide repeat proteins"/>
    <property type="match status" value="1"/>
</dbReference>
<dbReference type="CDD" id="cd02508">
    <property type="entry name" value="ADP_Glucose_PP"/>
    <property type="match status" value="1"/>
</dbReference>
<keyword evidence="3 9" id="KW-0808">Transferase</keyword>
<feature type="binding site" evidence="9">
    <location>
        <position position="110"/>
    </location>
    <ligand>
        <name>alpha-D-glucose 1-phosphate</name>
        <dbReference type="ChEBI" id="CHEBI:58601"/>
    </ligand>
</feature>
<dbReference type="InterPro" id="IPR005835">
    <property type="entry name" value="NTP_transferase_dom"/>
</dbReference>
<dbReference type="OrthoDB" id="9801810at2"/>
<proteinExistence type="inferred from homology"/>
<evidence type="ECO:0000256" key="5">
    <source>
        <dbReference type="ARBA" id="ARBA00022741"/>
    </source>
</evidence>
<evidence type="ECO:0000313" key="12">
    <source>
        <dbReference type="EMBL" id="TGD71500.1"/>
    </source>
</evidence>
<dbReference type="InterPro" id="IPR029044">
    <property type="entry name" value="Nucleotide-diphossugar_trans"/>
</dbReference>